<dbReference type="AlphaFoldDB" id="A0AAE4FMN5"/>
<evidence type="ECO:0000256" key="1">
    <source>
        <dbReference type="SAM" id="Coils"/>
    </source>
</evidence>
<dbReference type="Proteomes" id="UP001182303">
    <property type="component" value="Unassembled WGS sequence"/>
</dbReference>
<dbReference type="EMBL" id="JARUIS010000021">
    <property type="protein sequence ID" value="MDS1004444.1"/>
    <property type="molecule type" value="Genomic_DNA"/>
</dbReference>
<feature type="coiled-coil region" evidence="1">
    <location>
        <begin position="61"/>
        <end position="98"/>
    </location>
</feature>
<comment type="caution">
    <text evidence="2">The sequence shown here is derived from an EMBL/GenBank/DDBJ whole genome shotgun (WGS) entry which is preliminary data.</text>
</comment>
<evidence type="ECO:0000313" key="3">
    <source>
        <dbReference type="Proteomes" id="UP001182303"/>
    </source>
</evidence>
<evidence type="ECO:0000313" key="2">
    <source>
        <dbReference type="EMBL" id="MDS1004444.1"/>
    </source>
</evidence>
<name>A0AAE4FMN5_CLOSG</name>
<proteinExistence type="predicted"/>
<reference evidence="2" key="1">
    <citation type="submission" date="2023-04" db="EMBL/GenBank/DDBJ databases">
        <title>Assessment of the microbiological origin of a defect in Grana Padano cheese.</title>
        <authorList>
            <person name="Zago M."/>
            <person name="Rossetti L."/>
            <person name="Bonvini B."/>
            <person name="Carminati D."/>
            <person name="Giraffa G."/>
        </authorList>
    </citation>
    <scope>NUCLEOTIDE SEQUENCE</scope>
    <source>
        <strain evidence="2">4990</strain>
    </source>
</reference>
<protein>
    <submittedName>
        <fullName evidence="2">Uncharacterized protein</fullName>
    </submittedName>
</protein>
<sequence length="106" mass="12704">MIILNEIVKHDIFGLGIITEVQDHRITVKFEDEIEIKIFLYPEAFEKYLIAANPEIESYVLDELRIKKEQMQLELEEKERESDELKEKIEKISNVKKKRVTKSRKK</sequence>
<keyword evidence="1" id="KW-0175">Coiled coil</keyword>
<gene>
    <name evidence="2" type="ORF">P9J83_13175</name>
</gene>
<accession>A0AAE4FMN5</accession>
<organism evidence="2 3">
    <name type="scientific">Clostridium sporogenes</name>
    <dbReference type="NCBI Taxonomy" id="1509"/>
    <lineage>
        <taxon>Bacteria</taxon>
        <taxon>Bacillati</taxon>
        <taxon>Bacillota</taxon>
        <taxon>Clostridia</taxon>
        <taxon>Eubacteriales</taxon>
        <taxon>Clostridiaceae</taxon>
        <taxon>Clostridium</taxon>
    </lineage>
</organism>
<dbReference type="RefSeq" id="WP_310944014.1">
    <property type="nucleotide sequence ID" value="NZ_JARUIS010000021.1"/>
</dbReference>